<evidence type="ECO:0000259" key="1">
    <source>
        <dbReference type="Pfam" id="PF00534"/>
    </source>
</evidence>
<comment type="caution">
    <text evidence="3">The sequence shown here is derived from an EMBL/GenBank/DDBJ whole genome shotgun (WGS) entry which is preliminary data.</text>
</comment>
<evidence type="ECO:0000259" key="2">
    <source>
        <dbReference type="Pfam" id="PF13439"/>
    </source>
</evidence>
<feature type="domain" description="Glycosyl transferase family 1" evidence="1">
    <location>
        <begin position="203"/>
        <end position="352"/>
    </location>
</feature>
<dbReference type="InterPro" id="IPR028098">
    <property type="entry name" value="Glyco_trans_4-like_N"/>
</dbReference>
<dbReference type="InterPro" id="IPR001296">
    <property type="entry name" value="Glyco_trans_1"/>
</dbReference>
<gene>
    <name evidence="3" type="ORF">DRW07_00080</name>
</gene>
<dbReference type="CDD" id="cd03801">
    <property type="entry name" value="GT4_PimA-like"/>
    <property type="match status" value="1"/>
</dbReference>
<dbReference type="GO" id="GO:1901135">
    <property type="term" value="P:carbohydrate derivative metabolic process"/>
    <property type="evidence" value="ECO:0007669"/>
    <property type="project" value="UniProtKB-ARBA"/>
</dbReference>
<keyword evidence="4" id="KW-1185">Reference proteome</keyword>
<reference evidence="3 4" key="1">
    <citation type="submission" date="2018-11" db="EMBL/GenBank/DDBJ databases">
        <authorList>
            <person name="Ye M.-Q."/>
            <person name="Du Z.-J."/>
        </authorList>
    </citation>
    <scope>NUCLEOTIDE SEQUENCE [LARGE SCALE GENOMIC DNA]</scope>
    <source>
        <strain evidence="3 4">U0105</strain>
    </source>
</reference>
<dbReference type="SUPFAM" id="SSF53756">
    <property type="entry name" value="UDP-Glycosyltransferase/glycogen phosphorylase"/>
    <property type="match status" value="1"/>
</dbReference>
<feature type="domain" description="Glycosyltransferase subfamily 4-like N-terminal" evidence="2">
    <location>
        <begin position="14"/>
        <end position="166"/>
    </location>
</feature>
<organism evidence="3 4">
    <name type="scientific">Alteromonas sediminis</name>
    <dbReference type="NCBI Taxonomy" id="2259342"/>
    <lineage>
        <taxon>Bacteria</taxon>
        <taxon>Pseudomonadati</taxon>
        <taxon>Pseudomonadota</taxon>
        <taxon>Gammaproteobacteria</taxon>
        <taxon>Alteromonadales</taxon>
        <taxon>Alteromonadaceae</taxon>
        <taxon>Alteromonas/Salinimonas group</taxon>
        <taxon>Alteromonas</taxon>
    </lineage>
</organism>
<evidence type="ECO:0000313" key="3">
    <source>
        <dbReference type="EMBL" id="RPJ67851.1"/>
    </source>
</evidence>
<dbReference type="RefSeq" id="WP_124025854.1">
    <property type="nucleotide sequence ID" value="NZ_JBHRSN010000005.1"/>
</dbReference>
<dbReference type="Pfam" id="PF00534">
    <property type="entry name" value="Glycos_transf_1"/>
    <property type="match status" value="1"/>
</dbReference>
<proteinExistence type="predicted"/>
<dbReference type="OrthoDB" id="9775208at2"/>
<accession>A0A3N5YPR0</accession>
<dbReference type="EMBL" id="RPOK01000001">
    <property type="protein sequence ID" value="RPJ67851.1"/>
    <property type="molecule type" value="Genomic_DNA"/>
</dbReference>
<name>A0A3N5YPR0_9ALTE</name>
<keyword evidence="3" id="KW-0808">Transferase</keyword>
<dbReference type="PANTHER" id="PTHR12526:SF636">
    <property type="entry name" value="BLL3647 PROTEIN"/>
    <property type="match status" value="1"/>
</dbReference>
<dbReference type="GO" id="GO:0016757">
    <property type="term" value="F:glycosyltransferase activity"/>
    <property type="evidence" value="ECO:0007669"/>
    <property type="project" value="InterPro"/>
</dbReference>
<dbReference type="Pfam" id="PF13439">
    <property type="entry name" value="Glyco_transf_4"/>
    <property type="match status" value="1"/>
</dbReference>
<dbReference type="Gene3D" id="3.40.50.2000">
    <property type="entry name" value="Glycogen Phosphorylase B"/>
    <property type="match status" value="2"/>
</dbReference>
<dbReference type="PANTHER" id="PTHR12526">
    <property type="entry name" value="GLYCOSYLTRANSFERASE"/>
    <property type="match status" value="1"/>
</dbReference>
<dbReference type="AlphaFoldDB" id="A0A3N5YPR0"/>
<evidence type="ECO:0000313" key="4">
    <source>
        <dbReference type="Proteomes" id="UP000275281"/>
    </source>
</evidence>
<protein>
    <submittedName>
        <fullName evidence="3">Glycosyltransferase family 1 protein</fullName>
    </submittedName>
</protein>
<sequence length="385" mass="43004">MRVLHLIKTAVGATWALRQTKELVAQGIEVHIAMPEGPMTEKYRLAGMTVHEFDPSLALTAWWKNRAKARALAQLVEQVQPDIVHSHFVTSTLLMRLALRHHSIPKVFHIPGPLHLEHVLYRYMDLRSANQHDYYLASCKWTRDALNKFGVNKNKIGLAYYGVNAEDFLHAKPSHTDLRGLIGADNNTFVVGMVAYFYAPKRFLGQTRGLKGHEDLIEALAIVLKKYPFVRCVMIGGPWGKADRYFESVKRFAHKKVGDACVFLGTRQDVPSLYPQFDLAVHPSHSENVGGAVESMYSKIPTLTTNVGGFPDLIEPGVTGYMAKAKDPVSLAAQICQAIEQKAQSEALVERGLEKVSSVMNVKKNALEVSHFYQHVLADHKGRTA</sequence>
<dbReference type="Proteomes" id="UP000275281">
    <property type="component" value="Unassembled WGS sequence"/>
</dbReference>